<evidence type="ECO:0000313" key="3">
    <source>
        <dbReference type="Proteomes" id="UP000321938"/>
    </source>
</evidence>
<dbReference type="STRING" id="1123037.GCA_000425305_03501"/>
<dbReference type="AlphaFoldDB" id="A0A5C7B3K3"/>
<keyword evidence="3" id="KW-1185">Reference proteome</keyword>
<keyword evidence="1" id="KW-0732">Signal</keyword>
<protein>
    <submittedName>
        <fullName evidence="2">Uncharacterized protein</fullName>
    </submittedName>
</protein>
<dbReference type="OrthoDB" id="1121506at2"/>
<dbReference type="RefSeq" id="WP_147232150.1">
    <property type="nucleotide sequence ID" value="NZ_VOSB01000040.1"/>
</dbReference>
<evidence type="ECO:0000313" key="2">
    <source>
        <dbReference type="EMBL" id="TXE15320.1"/>
    </source>
</evidence>
<name>A0A5C7B3K3_9FLAO</name>
<dbReference type="PROSITE" id="PS51257">
    <property type="entry name" value="PROKAR_LIPOPROTEIN"/>
    <property type="match status" value="1"/>
</dbReference>
<accession>A0A5C7B3K3</accession>
<organism evidence="2 3">
    <name type="scientific">Psychroserpens burtonensis</name>
    <dbReference type="NCBI Taxonomy" id="49278"/>
    <lineage>
        <taxon>Bacteria</taxon>
        <taxon>Pseudomonadati</taxon>
        <taxon>Bacteroidota</taxon>
        <taxon>Flavobacteriia</taxon>
        <taxon>Flavobacteriales</taxon>
        <taxon>Flavobacteriaceae</taxon>
        <taxon>Psychroserpens</taxon>
    </lineage>
</organism>
<sequence length="119" mass="13388">MKRALFLILLVLSLSSCDDIIEVVDISQNTISVLAPTNTSVLAEGDITFSWDVLQDATQYKLQIATPTFENASQILLDSTITATNFSKTLELGNYEWRVRAENSEYQTLYITQNFSVEE</sequence>
<dbReference type="EMBL" id="VOSB01000040">
    <property type="protein sequence ID" value="TXE15320.1"/>
    <property type="molecule type" value="Genomic_DNA"/>
</dbReference>
<gene>
    <name evidence="2" type="ORF">ES692_17225</name>
</gene>
<dbReference type="Gene3D" id="2.60.40.10">
    <property type="entry name" value="Immunoglobulins"/>
    <property type="match status" value="1"/>
</dbReference>
<dbReference type="Proteomes" id="UP000321938">
    <property type="component" value="Unassembled WGS sequence"/>
</dbReference>
<dbReference type="InterPro" id="IPR013783">
    <property type="entry name" value="Ig-like_fold"/>
</dbReference>
<dbReference type="SUPFAM" id="SSF49265">
    <property type="entry name" value="Fibronectin type III"/>
    <property type="match status" value="1"/>
</dbReference>
<reference evidence="2 3" key="1">
    <citation type="submission" date="2019-08" db="EMBL/GenBank/DDBJ databases">
        <title>Genome of Psychroserpens burtonensis ACAM 167.</title>
        <authorList>
            <person name="Bowman J.P."/>
        </authorList>
    </citation>
    <scope>NUCLEOTIDE SEQUENCE [LARGE SCALE GENOMIC DNA]</scope>
    <source>
        <strain evidence="2 3">ACAM 167</strain>
    </source>
</reference>
<feature type="chain" id="PRO_5022734481" evidence="1">
    <location>
        <begin position="19"/>
        <end position="119"/>
    </location>
</feature>
<proteinExistence type="predicted"/>
<feature type="signal peptide" evidence="1">
    <location>
        <begin position="1"/>
        <end position="18"/>
    </location>
</feature>
<comment type="caution">
    <text evidence="2">The sequence shown here is derived from an EMBL/GenBank/DDBJ whole genome shotgun (WGS) entry which is preliminary data.</text>
</comment>
<dbReference type="InterPro" id="IPR036116">
    <property type="entry name" value="FN3_sf"/>
</dbReference>
<evidence type="ECO:0000256" key="1">
    <source>
        <dbReference type="SAM" id="SignalP"/>
    </source>
</evidence>